<name>A0AAV2KIR6_KNICA</name>
<comment type="similarity">
    <text evidence="1">Belongs to the TRAFAC class TrmE-Era-EngA-EngB-Septin-like GTPase superfamily. AIG1/Toc34/Toc159-like paraseptin GTPase family. IAN subfamily.</text>
</comment>
<protein>
    <recommendedName>
        <fullName evidence="5">AIG1-type G domain-containing protein</fullName>
    </recommendedName>
</protein>
<feature type="domain" description="AIG1-type G" evidence="5">
    <location>
        <begin position="1"/>
        <end position="202"/>
    </location>
</feature>
<sequence length="643" mass="73209">MPQLQIILLGGRNSGKSGVGNLLLGKEEFVARERTCSCRRVGAMGSQWLTVVDTPGWWCDLSTTDTSELVKREIVTSVSLCNPAPHLFIIVVKARSIFTEQRRKAVEEHVQLLGRDVWDRCFLLLAFNHSWRLTKAEEHVERAGKALQWVYDKCGRRCHSLVLDEEHCKNIAQIPELMAKIRTMVAASGSIAFEMPGAMLLKATEEKRRMKQRAHFRFVKMKERRATQRAKVKPMTEIRIVLLGAKGYGKSSVFNTILGNNQENSETTRTACNRVGQATVFGRHVTVVDTPGWWCNYYSHETPMFDKREMVLSLSLCPPGPHAFLLVIRVDRAFTDTYRRAIEEHVEVISDRIWNRLIVLFTFGDWLGSTTTEQYIESEGKPLQWVVDRCDNRYHILNNKTKGDGFQVRELLGKIEEMVSATGSDWYFEIEQSVVKNLNQKITQEAEQAEARRMVKKEQREAARANLDNFTPLSELRVVLIGGSKTGKSSCGNTIFARGCFKPQTLMTSFHKNKVKSSVMVTVLDTPGIEESINPVRSLCHPMLIERTLQRLTQTGNLQNIIDQWGDSSLQELEAFIDMYFEMVWGQAMESCPEESPKEEAVEPVGDVLAYINKKLSKLDVLEDIQEDLVEIKKAIEEMKGKL</sequence>
<dbReference type="Proteomes" id="UP001497482">
    <property type="component" value="Chromosome 18"/>
</dbReference>
<feature type="coiled-coil region" evidence="4">
    <location>
        <begin position="439"/>
        <end position="468"/>
    </location>
</feature>
<dbReference type="FunFam" id="3.40.50.300:FF:001809">
    <property type="entry name" value="Si:ch1073-365p7.2"/>
    <property type="match status" value="1"/>
</dbReference>
<dbReference type="SUPFAM" id="SSF52540">
    <property type="entry name" value="P-loop containing nucleoside triphosphate hydrolases"/>
    <property type="match status" value="3"/>
</dbReference>
<keyword evidence="7" id="KW-1185">Reference proteome</keyword>
<reference evidence="6 7" key="1">
    <citation type="submission" date="2024-04" db="EMBL/GenBank/DDBJ databases">
        <authorList>
            <person name="Waldvogel A.-M."/>
            <person name="Schoenle A."/>
        </authorList>
    </citation>
    <scope>NUCLEOTIDE SEQUENCE [LARGE SCALE GENOMIC DNA]</scope>
</reference>
<keyword evidence="2" id="KW-0547">Nucleotide-binding</keyword>
<feature type="domain" description="AIG1-type G" evidence="5">
    <location>
        <begin position="235"/>
        <end position="436"/>
    </location>
</feature>
<dbReference type="GO" id="GO:0005525">
    <property type="term" value="F:GTP binding"/>
    <property type="evidence" value="ECO:0007669"/>
    <property type="project" value="UniProtKB-KW"/>
</dbReference>
<evidence type="ECO:0000256" key="1">
    <source>
        <dbReference type="ARBA" id="ARBA00008535"/>
    </source>
</evidence>
<dbReference type="PANTHER" id="PTHR10903">
    <property type="entry name" value="GTPASE, IMAP FAMILY MEMBER-RELATED"/>
    <property type="match status" value="1"/>
</dbReference>
<dbReference type="AlphaFoldDB" id="A0AAV2KIR6"/>
<evidence type="ECO:0000313" key="7">
    <source>
        <dbReference type="Proteomes" id="UP001497482"/>
    </source>
</evidence>
<organism evidence="6 7">
    <name type="scientific">Knipowitschia caucasica</name>
    <name type="common">Caucasian dwarf goby</name>
    <name type="synonym">Pomatoschistus caucasicus</name>
    <dbReference type="NCBI Taxonomy" id="637954"/>
    <lineage>
        <taxon>Eukaryota</taxon>
        <taxon>Metazoa</taxon>
        <taxon>Chordata</taxon>
        <taxon>Craniata</taxon>
        <taxon>Vertebrata</taxon>
        <taxon>Euteleostomi</taxon>
        <taxon>Actinopterygii</taxon>
        <taxon>Neopterygii</taxon>
        <taxon>Teleostei</taxon>
        <taxon>Neoteleostei</taxon>
        <taxon>Acanthomorphata</taxon>
        <taxon>Gobiaria</taxon>
        <taxon>Gobiiformes</taxon>
        <taxon>Gobioidei</taxon>
        <taxon>Gobiidae</taxon>
        <taxon>Gobiinae</taxon>
        <taxon>Knipowitschia</taxon>
    </lineage>
</organism>
<dbReference type="PROSITE" id="PS51720">
    <property type="entry name" value="G_AIG1"/>
    <property type="match status" value="2"/>
</dbReference>
<dbReference type="InterPro" id="IPR045058">
    <property type="entry name" value="GIMA/IAN/Toc"/>
</dbReference>
<dbReference type="Pfam" id="PF04548">
    <property type="entry name" value="AIG1"/>
    <property type="match status" value="3"/>
</dbReference>
<keyword evidence="4" id="KW-0175">Coiled coil</keyword>
<dbReference type="EMBL" id="OZ035840">
    <property type="protein sequence ID" value="CAL1587895.1"/>
    <property type="molecule type" value="Genomic_DNA"/>
</dbReference>
<evidence type="ECO:0000259" key="5">
    <source>
        <dbReference type="PROSITE" id="PS51720"/>
    </source>
</evidence>
<dbReference type="InterPro" id="IPR027417">
    <property type="entry name" value="P-loop_NTPase"/>
</dbReference>
<evidence type="ECO:0000256" key="2">
    <source>
        <dbReference type="ARBA" id="ARBA00022741"/>
    </source>
</evidence>
<evidence type="ECO:0000256" key="3">
    <source>
        <dbReference type="ARBA" id="ARBA00023134"/>
    </source>
</evidence>
<dbReference type="PANTHER" id="PTHR10903:SF179">
    <property type="entry name" value="GTPASE IMAP FAMILY MEMBER 8"/>
    <property type="match status" value="1"/>
</dbReference>
<dbReference type="Gene3D" id="3.40.50.300">
    <property type="entry name" value="P-loop containing nucleotide triphosphate hydrolases"/>
    <property type="match status" value="3"/>
</dbReference>
<evidence type="ECO:0000313" key="6">
    <source>
        <dbReference type="EMBL" id="CAL1587895.1"/>
    </source>
</evidence>
<gene>
    <name evidence="6" type="ORF">KC01_LOCUS17801</name>
</gene>
<keyword evidence="3" id="KW-0342">GTP-binding</keyword>
<evidence type="ECO:0000256" key="4">
    <source>
        <dbReference type="SAM" id="Coils"/>
    </source>
</evidence>
<dbReference type="InterPro" id="IPR006703">
    <property type="entry name" value="G_AIG1"/>
</dbReference>
<proteinExistence type="inferred from homology"/>
<accession>A0AAV2KIR6</accession>